<accession>A0AAU7UNG3</accession>
<reference evidence="3" key="1">
    <citation type="submission" date="2024-06" db="EMBL/GenBank/DDBJ databases">
        <title>Brevibacterium koreense sp. nov., isolated from jogae-jeotgal, a Korean fermented seafood.</title>
        <authorList>
            <person name="Whon T.W."/>
            <person name="Nam S."/>
            <person name="Kim Y."/>
        </authorList>
    </citation>
    <scope>NUCLEOTIDE SEQUENCE</scope>
    <source>
        <strain evidence="3">CBA3109</strain>
    </source>
</reference>
<dbReference type="PANTHER" id="PTHR46268:SF6">
    <property type="entry name" value="UNIVERSAL STRESS PROTEIN UP12"/>
    <property type="match status" value="1"/>
</dbReference>
<proteinExistence type="inferred from homology"/>
<dbReference type="EMBL" id="CP158281">
    <property type="protein sequence ID" value="XBV89941.1"/>
    <property type="molecule type" value="Genomic_DNA"/>
</dbReference>
<feature type="domain" description="UspA" evidence="2">
    <location>
        <begin position="163"/>
        <end position="301"/>
    </location>
</feature>
<evidence type="ECO:0000259" key="2">
    <source>
        <dbReference type="Pfam" id="PF00582"/>
    </source>
</evidence>
<dbReference type="PRINTS" id="PR01438">
    <property type="entry name" value="UNVRSLSTRESS"/>
</dbReference>
<gene>
    <name evidence="3" type="ORF">AAFP32_04205</name>
</gene>
<dbReference type="PANTHER" id="PTHR46268">
    <property type="entry name" value="STRESS RESPONSE PROTEIN NHAX"/>
    <property type="match status" value="1"/>
</dbReference>
<name>A0AAU7UNG3_9MICO</name>
<comment type="similarity">
    <text evidence="1">Belongs to the universal stress protein A family.</text>
</comment>
<feature type="domain" description="UspA" evidence="2">
    <location>
        <begin position="17"/>
        <end position="152"/>
    </location>
</feature>
<organism evidence="3">
    <name type="scientific">Brevibacterium koreense</name>
    <dbReference type="NCBI Taxonomy" id="3140787"/>
    <lineage>
        <taxon>Bacteria</taxon>
        <taxon>Bacillati</taxon>
        <taxon>Actinomycetota</taxon>
        <taxon>Actinomycetes</taxon>
        <taxon>Micrococcales</taxon>
        <taxon>Brevibacteriaceae</taxon>
        <taxon>Brevibacterium</taxon>
    </lineage>
</organism>
<evidence type="ECO:0000313" key="3">
    <source>
        <dbReference type="EMBL" id="XBV89941.1"/>
    </source>
</evidence>
<dbReference type="KEGG" id="bkr:AAFP32_04205"/>
<dbReference type="Gene3D" id="3.40.50.620">
    <property type="entry name" value="HUPs"/>
    <property type="match status" value="2"/>
</dbReference>
<protein>
    <submittedName>
        <fullName evidence="3">Universal stress protein</fullName>
    </submittedName>
</protein>
<dbReference type="RefSeq" id="WP_350270776.1">
    <property type="nucleotide sequence ID" value="NZ_CP158281.1"/>
</dbReference>
<dbReference type="Pfam" id="PF00582">
    <property type="entry name" value="Usp"/>
    <property type="match status" value="2"/>
</dbReference>
<evidence type="ECO:0000256" key="1">
    <source>
        <dbReference type="ARBA" id="ARBA00008791"/>
    </source>
</evidence>
<dbReference type="InterPro" id="IPR014729">
    <property type="entry name" value="Rossmann-like_a/b/a_fold"/>
</dbReference>
<dbReference type="InterPro" id="IPR006015">
    <property type="entry name" value="Universal_stress_UspA"/>
</dbReference>
<dbReference type="AlphaFoldDB" id="A0AAU7UNG3"/>
<dbReference type="SUPFAM" id="SSF52402">
    <property type="entry name" value="Adenine nucleotide alpha hydrolases-like"/>
    <property type="match status" value="2"/>
</dbReference>
<sequence>MTAENLSTDRTPTGLGVLVGYDGSEPAAQALEYGAAEAMRRNTALTVVTTYMVPAMLYPNIASMPKIDEQEAARRGVEKRLAEATGALRDHAGPVSYRAELGDAAGVLAGLSAHALTVVVGARGRGGFVGRLLGSVSTALPSHAHCPTIVVPSHHSESTGTSVVVAVDGSQAARLAMFAAAEMANIRQAPLEIVSVLPTGDEWLYWYPELELSAEVSGRRQKQLESSLKNEVAAVTQQFPDLKTSGSVPTGDPTEVLVGMTKSAQLTVLGTRGRGAVKSALMGSVSRGVLHQAEGPVMVIPN</sequence>
<dbReference type="InterPro" id="IPR006016">
    <property type="entry name" value="UspA"/>
</dbReference>